<dbReference type="Proteomes" id="UP001172386">
    <property type="component" value="Unassembled WGS sequence"/>
</dbReference>
<keyword evidence="2" id="KW-1185">Reference proteome</keyword>
<evidence type="ECO:0000313" key="1">
    <source>
        <dbReference type="EMBL" id="KAJ9654348.1"/>
    </source>
</evidence>
<reference evidence="1" key="1">
    <citation type="submission" date="2022-10" db="EMBL/GenBank/DDBJ databases">
        <title>Culturing micro-colonial fungi from biological soil crusts in the Mojave desert and describing Neophaeococcomyces mojavensis, and introducing the new genera and species Taxawa tesnikishii.</title>
        <authorList>
            <person name="Kurbessoian T."/>
            <person name="Stajich J.E."/>
        </authorList>
    </citation>
    <scope>NUCLEOTIDE SEQUENCE</scope>
    <source>
        <strain evidence="1">JES_112</strain>
    </source>
</reference>
<protein>
    <submittedName>
        <fullName evidence="1">Uncharacterized protein</fullName>
    </submittedName>
</protein>
<comment type="caution">
    <text evidence="1">The sequence shown here is derived from an EMBL/GenBank/DDBJ whole genome shotgun (WGS) entry which is preliminary data.</text>
</comment>
<evidence type="ECO:0000313" key="2">
    <source>
        <dbReference type="Proteomes" id="UP001172386"/>
    </source>
</evidence>
<name>A0ACC3A2N2_9EURO</name>
<organism evidence="1 2">
    <name type="scientific">Neophaeococcomyces mojaviensis</name>
    <dbReference type="NCBI Taxonomy" id="3383035"/>
    <lineage>
        <taxon>Eukaryota</taxon>
        <taxon>Fungi</taxon>
        <taxon>Dikarya</taxon>
        <taxon>Ascomycota</taxon>
        <taxon>Pezizomycotina</taxon>
        <taxon>Eurotiomycetes</taxon>
        <taxon>Chaetothyriomycetidae</taxon>
        <taxon>Chaetothyriales</taxon>
        <taxon>Chaetothyriales incertae sedis</taxon>
        <taxon>Neophaeococcomyces</taxon>
    </lineage>
</organism>
<accession>A0ACC3A2N2</accession>
<dbReference type="EMBL" id="JAPDRQ010000123">
    <property type="protein sequence ID" value="KAJ9654348.1"/>
    <property type="molecule type" value="Genomic_DNA"/>
</dbReference>
<sequence>MGSIEPAPSPRIRLPVFDISEPSERIAKQIVQAAHSYGFLYLDPNGTPLTEELVNREFELSKQFFSSPTSEKEHCKIGPDNRGWTGMHNEILDPAKQRKGDFKEAFNMGEFGDDGQPRQKMPKRLCEVSTLVHLYEFEKACRQTMHKLLDLIGLGLEIDGDDKWFSSRHGSPSGCTVRLLHYPALPEDTEYSPETDVRAGAHSDYGSVTLLFQRPGQPGLEIRPPDGSDTWSPVPPYPQGYDETSMPPILVNMGDLMSYWTNGLLRSTVHRVIFPKDTKGGRDRYSIAYFGHPSDETELVPVPSRLVREHSESTKEGKDEDQGSGSLAHGYGGGMTGERSITAKQHLLKRLNATYSHRMNKEEEVS</sequence>
<proteinExistence type="predicted"/>
<gene>
    <name evidence="1" type="ORF">H2198_006579</name>
</gene>